<evidence type="ECO:0000256" key="3">
    <source>
        <dbReference type="ARBA" id="ARBA00008397"/>
    </source>
</evidence>
<dbReference type="EMBL" id="RZGZ01000002">
    <property type="protein sequence ID" value="RUR01394.1"/>
    <property type="molecule type" value="Genomic_DNA"/>
</dbReference>
<accession>A0A433JTT9</accession>
<dbReference type="AlphaFoldDB" id="A0A433JTT9"/>
<comment type="similarity">
    <text evidence="3">Belongs to the metallo-dependent hydrolases superfamily. Uronate isomerase family.</text>
</comment>
<dbReference type="Proteomes" id="UP000274909">
    <property type="component" value="Unassembled WGS sequence"/>
</dbReference>
<dbReference type="NCBIfam" id="NF002794">
    <property type="entry name" value="PRK02925.1"/>
    <property type="match status" value="1"/>
</dbReference>
<reference evidence="7 8" key="1">
    <citation type="submission" date="2018-12" db="EMBL/GenBank/DDBJ databases">
        <authorList>
            <person name="Li F."/>
        </authorList>
    </citation>
    <scope>NUCLEOTIDE SEQUENCE [LARGE SCALE GENOMIC DNA]</scope>
    <source>
        <strain evidence="7 8">EGI 6500705</strain>
    </source>
</reference>
<evidence type="ECO:0000313" key="7">
    <source>
        <dbReference type="EMBL" id="RUR01394.1"/>
    </source>
</evidence>
<organism evidence="7 8">
    <name type="scientific">Labedella endophytica</name>
    <dbReference type="NCBI Taxonomy" id="1523160"/>
    <lineage>
        <taxon>Bacteria</taxon>
        <taxon>Bacillati</taxon>
        <taxon>Actinomycetota</taxon>
        <taxon>Actinomycetes</taxon>
        <taxon>Micrococcales</taxon>
        <taxon>Microbacteriaceae</taxon>
        <taxon>Labedella</taxon>
    </lineage>
</organism>
<name>A0A433JTT9_9MICO</name>
<evidence type="ECO:0000256" key="2">
    <source>
        <dbReference type="ARBA" id="ARBA00004892"/>
    </source>
</evidence>
<dbReference type="Gene3D" id="3.20.20.140">
    <property type="entry name" value="Metal-dependent hydrolases"/>
    <property type="match status" value="1"/>
</dbReference>
<protein>
    <recommendedName>
        <fullName evidence="5">Uronate isomerase</fullName>
        <ecNumber evidence="4">5.3.1.12</ecNumber>
    </recommendedName>
</protein>
<dbReference type="PANTHER" id="PTHR30068:SF4">
    <property type="entry name" value="URONATE ISOMERASE"/>
    <property type="match status" value="1"/>
</dbReference>
<dbReference type="OrthoDB" id="9766564at2"/>
<dbReference type="EC" id="5.3.1.12" evidence="4"/>
<evidence type="ECO:0000313" key="8">
    <source>
        <dbReference type="Proteomes" id="UP000274909"/>
    </source>
</evidence>
<gene>
    <name evidence="7" type="ORF">ELQ94_07790</name>
</gene>
<keyword evidence="8" id="KW-1185">Reference proteome</keyword>
<dbReference type="Gene3D" id="1.10.2020.10">
    <property type="entry name" value="uronate isomerase, domain 2, chain A"/>
    <property type="match status" value="1"/>
</dbReference>
<evidence type="ECO:0000256" key="1">
    <source>
        <dbReference type="ARBA" id="ARBA00001165"/>
    </source>
</evidence>
<dbReference type="InterPro" id="IPR032466">
    <property type="entry name" value="Metal_Hydrolase"/>
</dbReference>
<comment type="catalytic activity">
    <reaction evidence="1">
        <text>D-glucuronate = D-fructuronate</text>
        <dbReference type="Rhea" id="RHEA:13049"/>
        <dbReference type="ChEBI" id="CHEBI:58720"/>
        <dbReference type="ChEBI" id="CHEBI:59863"/>
        <dbReference type="EC" id="5.3.1.12"/>
    </reaction>
</comment>
<evidence type="ECO:0000256" key="6">
    <source>
        <dbReference type="ARBA" id="ARBA00023235"/>
    </source>
</evidence>
<sequence>MTDLLTTSPSGAERTTVGDDRLFPVDAHTRGLARDLYESVADLPIISPHGHVPAALLRKDHPFEDPTELLLSSDHYVTRLLHANGVSYDDLRPADGRPAGRRAWDLLAAHWHEFAGTASGYWLERTFEQVFGLTEELGSDSAGRLYTAIESRLAEPAFRPRALFDAFRIDVLATTDDPLDDLADHAALRDDASFRGRVLPTFRPDRYLDPESPSFAADVARLHEATGAPMTFAGYRAALEARRAYFIDHGAVSADHGIADLLVVDLGDQAAAFYDRAVGGSLSSGEARAFRGHMLLEMGRMSARDGLVMTIHPGVRRNHSSATFERFGADTGNDIPITTRFTDEIRPLLEEIGLLPDVHLVLFSVDETVYSREIAPLAGFYPSVYIGAPWWFLDAPDAGLRFRSAVTETAGFYRHSGFIDDTRAFLSIPARHDMSRRLDASFLARLVVEGRVRPAAARRIIHDLTDTMPREVFKL</sequence>
<comment type="caution">
    <text evidence="7">The sequence shown here is derived from an EMBL/GenBank/DDBJ whole genome shotgun (WGS) entry which is preliminary data.</text>
</comment>
<dbReference type="UniPathway" id="UPA00246"/>
<comment type="pathway">
    <text evidence="2">Carbohydrate metabolism; pentose and glucuronate interconversion.</text>
</comment>
<dbReference type="GO" id="GO:0008880">
    <property type="term" value="F:glucuronate isomerase activity"/>
    <property type="evidence" value="ECO:0007669"/>
    <property type="project" value="UniProtKB-EC"/>
</dbReference>
<dbReference type="Pfam" id="PF02614">
    <property type="entry name" value="UxaC"/>
    <property type="match status" value="1"/>
</dbReference>
<dbReference type="InterPro" id="IPR003766">
    <property type="entry name" value="Uronate_isomerase"/>
</dbReference>
<dbReference type="RefSeq" id="WP_127048878.1">
    <property type="nucleotide sequence ID" value="NZ_RZGZ01000002.1"/>
</dbReference>
<dbReference type="GO" id="GO:0019698">
    <property type="term" value="P:D-galacturonate catabolic process"/>
    <property type="evidence" value="ECO:0007669"/>
    <property type="project" value="TreeGrafter"/>
</dbReference>
<keyword evidence="6 7" id="KW-0413">Isomerase</keyword>
<evidence type="ECO:0000256" key="4">
    <source>
        <dbReference type="ARBA" id="ARBA00012546"/>
    </source>
</evidence>
<proteinExistence type="inferred from homology"/>
<evidence type="ECO:0000256" key="5">
    <source>
        <dbReference type="ARBA" id="ARBA00020555"/>
    </source>
</evidence>
<dbReference type="GO" id="GO:0042840">
    <property type="term" value="P:D-glucuronate catabolic process"/>
    <property type="evidence" value="ECO:0007669"/>
    <property type="project" value="TreeGrafter"/>
</dbReference>
<dbReference type="SUPFAM" id="SSF51556">
    <property type="entry name" value="Metallo-dependent hydrolases"/>
    <property type="match status" value="1"/>
</dbReference>
<dbReference type="PANTHER" id="PTHR30068">
    <property type="entry name" value="URONATE ISOMERASE"/>
    <property type="match status" value="1"/>
</dbReference>